<feature type="domain" description="Methyltransferase type 12" evidence="2">
    <location>
        <begin position="179"/>
        <end position="277"/>
    </location>
</feature>
<dbReference type="Gene3D" id="3.40.50.150">
    <property type="entry name" value="Vaccinia Virus protein VP39"/>
    <property type="match status" value="1"/>
</dbReference>
<gene>
    <name evidence="3" type="ORF">FHETE_9116</name>
</gene>
<dbReference type="PANTHER" id="PTHR45681:SF6">
    <property type="entry name" value="POLYKETIDE SYNTHASE 37"/>
    <property type="match status" value="1"/>
</dbReference>
<evidence type="ECO:0000256" key="1">
    <source>
        <dbReference type="ARBA" id="ARBA00022679"/>
    </source>
</evidence>
<name>A0A8H5SZP8_FUSHE</name>
<dbReference type="CDD" id="cd02440">
    <property type="entry name" value="AdoMet_MTases"/>
    <property type="match status" value="1"/>
</dbReference>
<dbReference type="PANTHER" id="PTHR45681">
    <property type="entry name" value="POLYKETIDE SYNTHASE 44-RELATED"/>
    <property type="match status" value="1"/>
</dbReference>
<dbReference type="InterPro" id="IPR050444">
    <property type="entry name" value="Polyketide_Synthase"/>
</dbReference>
<dbReference type="OrthoDB" id="329835at2759"/>
<reference evidence="3 4" key="1">
    <citation type="submission" date="2020-05" db="EMBL/GenBank/DDBJ databases">
        <title>Identification and distribution of gene clusters putatively required for synthesis of sphingolipid metabolism inhibitors in phylogenetically diverse species of the filamentous fungus Fusarium.</title>
        <authorList>
            <person name="Kim H.-S."/>
            <person name="Busman M."/>
            <person name="Brown D.W."/>
            <person name="Divon H."/>
            <person name="Uhlig S."/>
            <person name="Proctor R.H."/>
        </authorList>
    </citation>
    <scope>NUCLEOTIDE SEQUENCE [LARGE SCALE GENOMIC DNA]</scope>
    <source>
        <strain evidence="3 4">NRRL 20693</strain>
    </source>
</reference>
<dbReference type="GO" id="GO:0016740">
    <property type="term" value="F:transferase activity"/>
    <property type="evidence" value="ECO:0007669"/>
    <property type="project" value="UniProtKB-KW"/>
</dbReference>
<dbReference type="EMBL" id="JAAGWQ010000200">
    <property type="protein sequence ID" value="KAF5660143.1"/>
    <property type="molecule type" value="Genomic_DNA"/>
</dbReference>
<keyword evidence="1" id="KW-0808">Transferase</keyword>
<keyword evidence="4" id="KW-1185">Reference proteome</keyword>
<organism evidence="3 4">
    <name type="scientific">Fusarium heterosporum</name>
    <dbReference type="NCBI Taxonomy" id="42747"/>
    <lineage>
        <taxon>Eukaryota</taxon>
        <taxon>Fungi</taxon>
        <taxon>Dikarya</taxon>
        <taxon>Ascomycota</taxon>
        <taxon>Pezizomycotina</taxon>
        <taxon>Sordariomycetes</taxon>
        <taxon>Hypocreomycetidae</taxon>
        <taxon>Hypocreales</taxon>
        <taxon>Nectriaceae</taxon>
        <taxon>Fusarium</taxon>
        <taxon>Fusarium heterosporum species complex</taxon>
    </lineage>
</organism>
<dbReference type="SUPFAM" id="SSF53335">
    <property type="entry name" value="S-adenosyl-L-methionine-dependent methyltransferases"/>
    <property type="match status" value="1"/>
</dbReference>
<evidence type="ECO:0000313" key="4">
    <source>
        <dbReference type="Proteomes" id="UP000567885"/>
    </source>
</evidence>
<comment type="caution">
    <text evidence="3">The sequence shown here is derived from an EMBL/GenBank/DDBJ whole genome shotgun (WGS) entry which is preliminary data.</text>
</comment>
<dbReference type="Proteomes" id="UP000567885">
    <property type="component" value="Unassembled WGS sequence"/>
</dbReference>
<evidence type="ECO:0000259" key="2">
    <source>
        <dbReference type="Pfam" id="PF08242"/>
    </source>
</evidence>
<sequence length="518" mass="57521">MSIVEPIIRDHQVFSQDDNSDSILHVEWQNDVNFFNGAELRPRTPLCKATADRQITLARAAALIIRTSLNNIPLDIPDFDPCKLNGFPSKLVLGDVTMSVTIEIFSSLSQLGVEGEILAKIGPNMAGILQGTVDPMSLLLENDRFGRMLDGMELMQKTRAHLKRYMSLYATKRPSLNVLEVGASTNRNAAALGYLSGRRSVSYTVTNASVQALEQVGSWAPSNSKLKVFNINQNPLEQGFSPESFDVVLVNNILHMANSLEKSLADLRKLLVPGGALILVGFSDLSPAYNLIFGMNENMWSDKRCEQLPYPASNEWTRMLQNNGFSGLEPATTTFDFIGQESYCVISTAVASTQRLMVNILPDTQGKLFGFADQLSSSLADANTASTISPILDEVSSRFIYVVLDNGSSPLSVYEKLAKADDVFWISMKTDNIEPRDMHTVTRFAQNAHRDHPGHKVVTLDVKQDRLDYSDILKVVTRIIQVSFQEDRGTRTEVEYEYRNGRVFVPRVTSSGMKHKLG</sequence>
<dbReference type="InterPro" id="IPR029063">
    <property type="entry name" value="SAM-dependent_MTases_sf"/>
</dbReference>
<dbReference type="InterPro" id="IPR013217">
    <property type="entry name" value="Methyltransf_12"/>
</dbReference>
<evidence type="ECO:0000313" key="3">
    <source>
        <dbReference type="EMBL" id="KAF5660143.1"/>
    </source>
</evidence>
<protein>
    <submittedName>
        <fullName evidence="3">Polyketide synthase</fullName>
    </submittedName>
</protein>
<dbReference type="Pfam" id="PF08242">
    <property type="entry name" value="Methyltransf_12"/>
    <property type="match status" value="1"/>
</dbReference>
<dbReference type="AlphaFoldDB" id="A0A8H5SZP8"/>
<proteinExistence type="predicted"/>
<accession>A0A8H5SZP8</accession>